<dbReference type="EMBL" id="CAKLBY020000035">
    <property type="protein sequence ID" value="CAK7909834.1"/>
    <property type="molecule type" value="Genomic_DNA"/>
</dbReference>
<name>A0AAV1T8P0_9STRA</name>
<reference evidence="1" key="1">
    <citation type="submission" date="2024-01" db="EMBL/GenBank/DDBJ databases">
        <authorList>
            <person name="Webb A."/>
        </authorList>
    </citation>
    <scope>NUCLEOTIDE SEQUENCE</scope>
    <source>
        <strain evidence="1">Pm1</strain>
    </source>
</reference>
<sequence>MFAKLQRSSLLVVQHLEFINALISTLNTMICIDPSIQKIETKITRPSTCRSTSISIEVAGRESNKRNKWSAAGEYFDRLKTGDHIFVIKEIAVCDIMQVEGLMGVKDVPDQNNLLLDHNAPPVMPQ</sequence>
<organism evidence="1 2">
    <name type="scientific">Peronospora matthiolae</name>
    <dbReference type="NCBI Taxonomy" id="2874970"/>
    <lineage>
        <taxon>Eukaryota</taxon>
        <taxon>Sar</taxon>
        <taxon>Stramenopiles</taxon>
        <taxon>Oomycota</taxon>
        <taxon>Peronosporomycetes</taxon>
        <taxon>Peronosporales</taxon>
        <taxon>Peronosporaceae</taxon>
        <taxon>Peronospora</taxon>
    </lineage>
</organism>
<protein>
    <submittedName>
        <fullName evidence="1">Uncharacterized protein</fullName>
    </submittedName>
</protein>
<dbReference type="AlphaFoldDB" id="A0AAV1T8P0"/>
<gene>
    <name evidence="1" type="ORF">PM001_LOCUS4014</name>
</gene>
<accession>A0AAV1T8P0</accession>
<proteinExistence type="predicted"/>
<comment type="caution">
    <text evidence="1">The sequence shown here is derived from an EMBL/GenBank/DDBJ whole genome shotgun (WGS) entry which is preliminary data.</text>
</comment>
<evidence type="ECO:0000313" key="2">
    <source>
        <dbReference type="Proteomes" id="UP001162060"/>
    </source>
</evidence>
<evidence type="ECO:0000313" key="1">
    <source>
        <dbReference type="EMBL" id="CAK7909834.1"/>
    </source>
</evidence>
<dbReference type="Proteomes" id="UP001162060">
    <property type="component" value="Unassembled WGS sequence"/>
</dbReference>